<evidence type="ECO:0008006" key="3">
    <source>
        <dbReference type="Google" id="ProtNLM"/>
    </source>
</evidence>
<keyword evidence="1" id="KW-0812">Transmembrane</keyword>
<evidence type="ECO:0000313" key="2">
    <source>
        <dbReference type="EMBL" id="SVC32808.1"/>
    </source>
</evidence>
<reference evidence="2" key="1">
    <citation type="submission" date="2018-05" db="EMBL/GenBank/DDBJ databases">
        <authorList>
            <person name="Lanie J.A."/>
            <person name="Ng W.-L."/>
            <person name="Kazmierczak K.M."/>
            <person name="Andrzejewski T.M."/>
            <person name="Davidsen T.M."/>
            <person name="Wayne K.J."/>
            <person name="Tettelin H."/>
            <person name="Glass J.I."/>
            <person name="Rusch D."/>
            <person name="Podicherti R."/>
            <person name="Tsui H.-C.T."/>
            <person name="Winkler M.E."/>
        </authorList>
    </citation>
    <scope>NUCLEOTIDE SEQUENCE</scope>
</reference>
<feature type="non-terminal residue" evidence="2">
    <location>
        <position position="167"/>
    </location>
</feature>
<gene>
    <name evidence="2" type="ORF">METZ01_LOCUS285662</name>
</gene>
<name>A0A382L792_9ZZZZ</name>
<organism evidence="2">
    <name type="scientific">marine metagenome</name>
    <dbReference type="NCBI Taxonomy" id="408172"/>
    <lineage>
        <taxon>unclassified sequences</taxon>
        <taxon>metagenomes</taxon>
        <taxon>ecological metagenomes</taxon>
    </lineage>
</organism>
<accession>A0A382L792</accession>
<dbReference type="SUPFAM" id="SSF48371">
    <property type="entry name" value="ARM repeat"/>
    <property type="match status" value="1"/>
</dbReference>
<feature type="transmembrane region" description="Helical" evidence="1">
    <location>
        <begin position="17"/>
        <end position="39"/>
    </location>
</feature>
<dbReference type="InterPro" id="IPR016024">
    <property type="entry name" value="ARM-type_fold"/>
</dbReference>
<dbReference type="AlphaFoldDB" id="A0A382L792"/>
<keyword evidence="1" id="KW-1133">Transmembrane helix</keyword>
<sequence length="167" mass="19081">MSEKNTESVNSSKVYTLYYAFFLIPLIITIFGVMFFFMFKVLTYETSSPDDYLTDIQIGSSTKRWQAAYELSKLLSNPDIVPKDEGFKNKMISIYEHSIHDDPMVRTYMALAMGRTGRYEYGSTLIDGMNDKDKGSRLAAIKALGLLRYIPAVNAVQKFTEEKYSNP</sequence>
<keyword evidence="1" id="KW-0472">Membrane</keyword>
<proteinExistence type="predicted"/>
<dbReference type="Gene3D" id="1.25.10.10">
    <property type="entry name" value="Leucine-rich Repeat Variant"/>
    <property type="match status" value="1"/>
</dbReference>
<dbReference type="EMBL" id="UINC01085349">
    <property type="protein sequence ID" value="SVC32808.1"/>
    <property type="molecule type" value="Genomic_DNA"/>
</dbReference>
<dbReference type="InterPro" id="IPR011989">
    <property type="entry name" value="ARM-like"/>
</dbReference>
<protein>
    <recommendedName>
        <fullName evidence="3">HEAT repeat domain-containing protein</fullName>
    </recommendedName>
</protein>
<evidence type="ECO:0000256" key="1">
    <source>
        <dbReference type="SAM" id="Phobius"/>
    </source>
</evidence>